<evidence type="ECO:0000256" key="3">
    <source>
        <dbReference type="SAM" id="MobiDB-lite"/>
    </source>
</evidence>
<evidence type="ECO:0008006" key="7">
    <source>
        <dbReference type="Google" id="ProtNLM"/>
    </source>
</evidence>
<accession>A0A9P1BPF7</accession>
<dbReference type="EMBL" id="CAMXCT030000213">
    <property type="protein sequence ID" value="CAL4762893.1"/>
    <property type="molecule type" value="Genomic_DNA"/>
</dbReference>
<gene>
    <name evidence="4" type="ORF">C1SCF055_LOCUS3881</name>
</gene>
<dbReference type="Pfam" id="PF13041">
    <property type="entry name" value="PPR_2"/>
    <property type="match status" value="1"/>
</dbReference>
<reference evidence="5" key="2">
    <citation type="submission" date="2024-04" db="EMBL/GenBank/DDBJ databases">
        <authorList>
            <person name="Chen Y."/>
            <person name="Shah S."/>
            <person name="Dougan E. K."/>
            <person name="Thang M."/>
            <person name="Chan C."/>
        </authorList>
    </citation>
    <scope>NUCLEOTIDE SEQUENCE [LARGE SCALE GENOMIC DNA]</scope>
</reference>
<dbReference type="AlphaFoldDB" id="A0A9P1BPF7"/>
<dbReference type="PANTHER" id="PTHR47447:SF17">
    <property type="entry name" value="OS12G0638900 PROTEIN"/>
    <property type="match status" value="1"/>
</dbReference>
<keyword evidence="1" id="KW-0677">Repeat</keyword>
<evidence type="ECO:0000313" key="5">
    <source>
        <dbReference type="EMBL" id="CAL1128956.1"/>
    </source>
</evidence>
<evidence type="ECO:0000313" key="6">
    <source>
        <dbReference type="Proteomes" id="UP001152797"/>
    </source>
</evidence>
<evidence type="ECO:0000256" key="1">
    <source>
        <dbReference type="ARBA" id="ARBA00022737"/>
    </source>
</evidence>
<reference evidence="4" key="1">
    <citation type="submission" date="2022-10" db="EMBL/GenBank/DDBJ databases">
        <authorList>
            <person name="Chen Y."/>
            <person name="Dougan E. K."/>
            <person name="Chan C."/>
            <person name="Rhodes N."/>
            <person name="Thang M."/>
        </authorList>
    </citation>
    <scope>NUCLEOTIDE SEQUENCE</scope>
</reference>
<dbReference type="EMBL" id="CAMXCT010000213">
    <property type="protein sequence ID" value="CAI3975581.1"/>
    <property type="molecule type" value="Genomic_DNA"/>
</dbReference>
<feature type="region of interest" description="Disordered" evidence="3">
    <location>
        <begin position="1"/>
        <end position="20"/>
    </location>
</feature>
<evidence type="ECO:0000313" key="4">
    <source>
        <dbReference type="EMBL" id="CAI3975581.1"/>
    </source>
</evidence>
<organism evidence="4">
    <name type="scientific">Cladocopium goreaui</name>
    <dbReference type="NCBI Taxonomy" id="2562237"/>
    <lineage>
        <taxon>Eukaryota</taxon>
        <taxon>Sar</taxon>
        <taxon>Alveolata</taxon>
        <taxon>Dinophyceae</taxon>
        <taxon>Suessiales</taxon>
        <taxon>Symbiodiniaceae</taxon>
        <taxon>Cladocopium</taxon>
    </lineage>
</organism>
<name>A0A9P1BPF7_9DINO</name>
<sequence length="234" mass="26659">MAARRLPSPTRSSGVSLSPGARGSPDIFQYTMLMKSEGKMSQWINVLKLFEHMLSRQIRADSMCCHTVLRSFRPWQLALSFHRSTSRRMIHPDVFSCNATLELQKSQWQRSLEVLQQMNPTRLLPDIISYTCASNAVGSANTWPQVLNLLVAMELATIPLDVVHYTAAFNSTMPWCLLLHLLEKMFDAEVKPDVINYNSVLHACEEASQWRLCLHFLQDMCNLEVAPDVITYTV</sequence>
<dbReference type="Proteomes" id="UP001152797">
    <property type="component" value="Unassembled WGS sequence"/>
</dbReference>
<dbReference type="InterPro" id="IPR011990">
    <property type="entry name" value="TPR-like_helical_dom_sf"/>
</dbReference>
<dbReference type="EMBL" id="CAMXCT020000213">
    <property type="protein sequence ID" value="CAL1128956.1"/>
    <property type="molecule type" value="Genomic_DNA"/>
</dbReference>
<protein>
    <recommendedName>
        <fullName evidence="7">Pentatricopeptide repeat-containing protein</fullName>
    </recommendedName>
</protein>
<keyword evidence="6" id="KW-1185">Reference proteome</keyword>
<dbReference type="OrthoDB" id="185373at2759"/>
<dbReference type="Gene3D" id="1.25.40.10">
    <property type="entry name" value="Tetratricopeptide repeat domain"/>
    <property type="match status" value="2"/>
</dbReference>
<dbReference type="PROSITE" id="PS51375">
    <property type="entry name" value="PPR"/>
    <property type="match status" value="1"/>
</dbReference>
<dbReference type="PANTHER" id="PTHR47447">
    <property type="entry name" value="OS03G0856100 PROTEIN"/>
    <property type="match status" value="1"/>
</dbReference>
<dbReference type="InterPro" id="IPR002885">
    <property type="entry name" value="PPR_rpt"/>
</dbReference>
<evidence type="ECO:0000256" key="2">
    <source>
        <dbReference type="PROSITE-ProRule" id="PRU00708"/>
    </source>
</evidence>
<proteinExistence type="predicted"/>
<comment type="caution">
    <text evidence="4">The sequence shown here is derived from an EMBL/GenBank/DDBJ whole genome shotgun (WGS) entry which is preliminary data.</text>
</comment>
<feature type="repeat" description="PPR" evidence="2">
    <location>
        <begin position="193"/>
        <end position="227"/>
    </location>
</feature>